<comment type="caution">
    <text evidence="3">The sequence shown here is derived from an EMBL/GenBank/DDBJ whole genome shotgun (WGS) entry which is preliminary data.</text>
</comment>
<evidence type="ECO:0000256" key="1">
    <source>
        <dbReference type="SAM" id="MobiDB-lite"/>
    </source>
</evidence>
<dbReference type="Proteomes" id="UP001500973">
    <property type="component" value="Unassembled WGS sequence"/>
</dbReference>
<dbReference type="RefSeq" id="WP_344016528.1">
    <property type="nucleotide sequence ID" value="NZ_BAAAIZ010000128.1"/>
</dbReference>
<proteinExistence type="predicted"/>
<evidence type="ECO:0000256" key="2">
    <source>
        <dbReference type="SAM" id="SignalP"/>
    </source>
</evidence>
<feature type="compositionally biased region" description="Polar residues" evidence="1">
    <location>
        <begin position="109"/>
        <end position="118"/>
    </location>
</feature>
<evidence type="ECO:0008006" key="5">
    <source>
        <dbReference type="Google" id="ProtNLM"/>
    </source>
</evidence>
<protein>
    <recommendedName>
        <fullName evidence="5">Secreted protein</fullName>
    </recommendedName>
</protein>
<keyword evidence="4" id="KW-1185">Reference proteome</keyword>
<evidence type="ECO:0000313" key="4">
    <source>
        <dbReference type="Proteomes" id="UP001500973"/>
    </source>
</evidence>
<feature type="compositionally biased region" description="Polar residues" evidence="1">
    <location>
        <begin position="32"/>
        <end position="49"/>
    </location>
</feature>
<keyword evidence="2" id="KW-0732">Signal</keyword>
<sequence length="118" mass="12455">MLLLALFLPGTHPYPALADSAPAVADEGCTGDESTTAELDPQDTAQRPTTRAAPGSTPPPCAPRPSRSRRSDSCPPPPGRPRRIPRARRTSCAPWSCAADGTGRHPPSQFASSDRLNE</sequence>
<feature type="compositionally biased region" description="Basic residues" evidence="1">
    <location>
        <begin position="80"/>
        <end position="89"/>
    </location>
</feature>
<feature type="region of interest" description="Disordered" evidence="1">
    <location>
        <begin position="24"/>
        <end position="118"/>
    </location>
</feature>
<feature type="chain" id="PRO_5046733810" description="Secreted protein" evidence="2">
    <location>
        <begin position="19"/>
        <end position="118"/>
    </location>
</feature>
<accession>A0ABP4JY75</accession>
<gene>
    <name evidence="3" type="ORF">GCM10009601_60990</name>
</gene>
<reference evidence="4" key="1">
    <citation type="journal article" date="2019" name="Int. J. Syst. Evol. Microbiol.">
        <title>The Global Catalogue of Microorganisms (GCM) 10K type strain sequencing project: providing services to taxonomists for standard genome sequencing and annotation.</title>
        <authorList>
            <consortium name="The Broad Institute Genomics Platform"/>
            <consortium name="The Broad Institute Genome Sequencing Center for Infectious Disease"/>
            <person name="Wu L."/>
            <person name="Ma J."/>
        </authorList>
    </citation>
    <scope>NUCLEOTIDE SEQUENCE [LARGE SCALE GENOMIC DNA]</scope>
    <source>
        <strain evidence="4">JCM 11756</strain>
    </source>
</reference>
<organism evidence="3 4">
    <name type="scientific">Streptomyces thermospinosisporus</name>
    <dbReference type="NCBI Taxonomy" id="161482"/>
    <lineage>
        <taxon>Bacteria</taxon>
        <taxon>Bacillati</taxon>
        <taxon>Actinomycetota</taxon>
        <taxon>Actinomycetes</taxon>
        <taxon>Kitasatosporales</taxon>
        <taxon>Streptomycetaceae</taxon>
        <taxon>Streptomyces</taxon>
    </lineage>
</organism>
<feature type="signal peptide" evidence="2">
    <location>
        <begin position="1"/>
        <end position="18"/>
    </location>
</feature>
<evidence type="ECO:0000313" key="3">
    <source>
        <dbReference type="EMBL" id="GAA1435266.1"/>
    </source>
</evidence>
<name>A0ABP4JY75_9ACTN</name>
<dbReference type="EMBL" id="BAAAIZ010000128">
    <property type="protein sequence ID" value="GAA1435266.1"/>
    <property type="molecule type" value="Genomic_DNA"/>
</dbReference>